<name>A0A0C2ZWS3_9AGAM</name>
<reference evidence="1 2" key="1">
    <citation type="submission" date="2014-04" db="EMBL/GenBank/DDBJ databases">
        <authorList>
            <consortium name="DOE Joint Genome Institute"/>
            <person name="Kuo A."/>
            <person name="Kohler A."/>
            <person name="Nagy L.G."/>
            <person name="Floudas D."/>
            <person name="Copeland A."/>
            <person name="Barry K.W."/>
            <person name="Cichocki N."/>
            <person name="Veneault-Fourrey C."/>
            <person name="LaButti K."/>
            <person name="Lindquist E.A."/>
            <person name="Lipzen A."/>
            <person name="Lundell T."/>
            <person name="Morin E."/>
            <person name="Murat C."/>
            <person name="Sun H."/>
            <person name="Tunlid A."/>
            <person name="Henrissat B."/>
            <person name="Grigoriev I.V."/>
            <person name="Hibbett D.S."/>
            <person name="Martin F."/>
            <person name="Nordberg H.P."/>
            <person name="Cantor M.N."/>
            <person name="Hua S.X."/>
        </authorList>
    </citation>
    <scope>NUCLEOTIDE SEQUENCE [LARGE SCALE GENOMIC DNA]</scope>
    <source>
        <strain evidence="1 2">Foug A</strain>
    </source>
</reference>
<evidence type="ECO:0000313" key="2">
    <source>
        <dbReference type="Proteomes" id="UP000053989"/>
    </source>
</evidence>
<gene>
    <name evidence="1" type="ORF">SCLCIDRAFT_199218</name>
</gene>
<evidence type="ECO:0000313" key="1">
    <source>
        <dbReference type="EMBL" id="KIM56912.1"/>
    </source>
</evidence>
<organism evidence="1 2">
    <name type="scientific">Scleroderma citrinum Foug A</name>
    <dbReference type="NCBI Taxonomy" id="1036808"/>
    <lineage>
        <taxon>Eukaryota</taxon>
        <taxon>Fungi</taxon>
        <taxon>Dikarya</taxon>
        <taxon>Basidiomycota</taxon>
        <taxon>Agaricomycotina</taxon>
        <taxon>Agaricomycetes</taxon>
        <taxon>Agaricomycetidae</taxon>
        <taxon>Boletales</taxon>
        <taxon>Sclerodermatineae</taxon>
        <taxon>Sclerodermataceae</taxon>
        <taxon>Scleroderma</taxon>
    </lineage>
</organism>
<dbReference type="EMBL" id="KN822108">
    <property type="protein sequence ID" value="KIM56912.1"/>
    <property type="molecule type" value="Genomic_DNA"/>
</dbReference>
<protein>
    <submittedName>
        <fullName evidence="1">Uncharacterized protein</fullName>
    </submittedName>
</protein>
<dbReference type="InParanoid" id="A0A0C2ZWS3"/>
<keyword evidence="2" id="KW-1185">Reference proteome</keyword>
<dbReference type="HOGENOM" id="CLU_2135009_0_0_1"/>
<sequence>MIIAPQYVETRHLLKTQKDPTSTSCIRRPVSWLNNRVMSCLSLFYNRRTHFLADLDKTPRRVTWQVLRVILWSCGTPFAKSIYNVYGKLTAIAPHCVAAGPPPLAARLLAASD</sequence>
<dbReference type="Proteomes" id="UP000053989">
    <property type="component" value="Unassembled WGS sequence"/>
</dbReference>
<reference evidence="2" key="2">
    <citation type="submission" date="2015-01" db="EMBL/GenBank/DDBJ databases">
        <title>Evolutionary Origins and Diversification of the Mycorrhizal Mutualists.</title>
        <authorList>
            <consortium name="DOE Joint Genome Institute"/>
            <consortium name="Mycorrhizal Genomics Consortium"/>
            <person name="Kohler A."/>
            <person name="Kuo A."/>
            <person name="Nagy L.G."/>
            <person name="Floudas D."/>
            <person name="Copeland A."/>
            <person name="Barry K.W."/>
            <person name="Cichocki N."/>
            <person name="Veneault-Fourrey C."/>
            <person name="LaButti K."/>
            <person name="Lindquist E.A."/>
            <person name="Lipzen A."/>
            <person name="Lundell T."/>
            <person name="Morin E."/>
            <person name="Murat C."/>
            <person name="Riley R."/>
            <person name="Ohm R."/>
            <person name="Sun H."/>
            <person name="Tunlid A."/>
            <person name="Henrissat B."/>
            <person name="Grigoriev I.V."/>
            <person name="Hibbett D.S."/>
            <person name="Martin F."/>
        </authorList>
    </citation>
    <scope>NUCLEOTIDE SEQUENCE [LARGE SCALE GENOMIC DNA]</scope>
    <source>
        <strain evidence="2">Foug A</strain>
    </source>
</reference>
<dbReference type="AlphaFoldDB" id="A0A0C2ZWS3"/>
<accession>A0A0C2ZWS3</accession>
<proteinExistence type="predicted"/>